<proteinExistence type="predicted"/>
<protein>
    <submittedName>
        <fullName evidence="1">Uncharacterized protein</fullName>
    </submittedName>
</protein>
<dbReference type="EMBL" id="JBANQN010000008">
    <property type="protein sequence ID" value="KAK6781692.1"/>
    <property type="molecule type" value="Genomic_DNA"/>
</dbReference>
<sequence>MCDLLERV</sequence>
<accession>A0AAN8Y717</accession>
<keyword evidence="2" id="KW-1185">Reference proteome</keyword>
<evidence type="ECO:0000313" key="2">
    <source>
        <dbReference type="Proteomes" id="UP001371456"/>
    </source>
</evidence>
<comment type="caution">
    <text evidence="1">The sequence shown here is derived from an EMBL/GenBank/DDBJ whole genome shotgun (WGS) entry which is preliminary data.</text>
</comment>
<dbReference type="Proteomes" id="UP001371456">
    <property type="component" value="Unassembled WGS sequence"/>
</dbReference>
<organism evidence="1 2">
    <name type="scientific">Solanum bulbocastanum</name>
    <name type="common">Wild potato</name>
    <dbReference type="NCBI Taxonomy" id="147425"/>
    <lineage>
        <taxon>Eukaryota</taxon>
        <taxon>Viridiplantae</taxon>
        <taxon>Streptophyta</taxon>
        <taxon>Embryophyta</taxon>
        <taxon>Tracheophyta</taxon>
        <taxon>Spermatophyta</taxon>
        <taxon>Magnoliopsida</taxon>
        <taxon>eudicotyledons</taxon>
        <taxon>Gunneridae</taxon>
        <taxon>Pentapetalae</taxon>
        <taxon>asterids</taxon>
        <taxon>lamiids</taxon>
        <taxon>Solanales</taxon>
        <taxon>Solanaceae</taxon>
        <taxon>Solanoideae</taxon>
        <taxon>Solaneae</taxon>
        <taxon>Solanum</taxon>
    </lineage>
</organism>
<name>A0AAN8Y717_SOLBU</name>
<gene>
    <name evidence="1" type="ORF">RDI58_019488</name>
</gene>
<evidence type="ECO:0000313" key="1">
    <source>
        <dbReference type="EMBL" id="KAK6781692.1"/>
    </source>
</evidence>
<reference evidence="1 2" key="1">
    <citation type="submission" date="2024-02" db="EMBL/GenBank/DDBJ databases">
        <title>de novo genome assembly of Solanum bulbocastanum strain 11H21.</title>
        <authorList>
            <person name="Hosaka A.J."/>
        </authorList>
    </citation>
    <scope>NUCLEOTIDE SEQUENCE [LARGE SCALE GENOMIC DNA]</scope>
    <source>
        <tissue evidence="1">Young leaves</tissue>
    </source>
</reference>